<evidence type="ECO:0000256" key="1">
    <source>
        <dbReference type="ARBA" id="ARBA00009431"/>
    </source>
</evidence>
<keyword evidence="2" id="KW-0645">Protease</keyword>
<dbReference type="InterPro" id="IPR001563">
    <property type="entry name" value="Peptidase_S10"/>
</dbReference>
<name>A0AAV9BFB2_ACOGR</name>
<reference evidence="2" key="2">
    <citation type="submission" date="2023-06" db="EMBL/GenBank/DDBJ databases">
        <authorList>
            <person name="Ma L."/>
            <person name="Liu K.-W."/>
            <person name="Li Z."/>
            <person name="Hsiao Y.-Y."/>
            <person name="Qi Y."/>
            <person name="Fu T."/>
            <person name="Tang G."/>
            <person name="Zhang D."/>
            <person name="Sun W.-H."/>
            <person name="Liu D.-K."/>
            <person name="Li Y."/>
            <person name="Chen G.-Z."/>
            <person name="Liu X.-D."/>
            <person name="Liao X.-Y."/>
            <person name="Jiang Y.-T."/>
            <person name="Yu X."/>
            <person name="Hao Y."/>
            <person name="Huang J."/>
            <person name="Zhao X.-W."/>
            <person name="Ke S."/>
            <person name="Chen Y.-Y."/>
            <person name="Wu W.-L."/>
            <person name="Hsu J.-L."/>
            <person name="Lin Y.-F."/>
            <person name="Huang M.-D."/>
            <person name="Li C.-Y."/>
            <person name="Huang L."/>
            <person name="Wang Z.-W."/>
            <person name="Zhao X."/>
            <person name="Zhong W.-Y."/>
            <person name="Peng D.-H."/>
            <person name="Ahmad S."/>
            <person name="Lan S."/>
            <person name="Zhang J.-S."/>
            <person name="Tsai W.-C."/>
            <person name="Van De Peer Y."/>
            <person name="Liu Z.-J."/>
        </authorList>
    </citation>
    <scope>NUCLEOTIDE SEQUENCE</scope>
    <source>
        <strain evidence="2">SCP</strain>
        <tissue evidence="2">Leaves</tissue>
    </source>
</reference>
<accession>A0AAV9BFB2</accession>
<dbReference type="GO" id="GO:0004185">
    <property type="term" value="F:serine-type carboxypeptidase activity"/>
    <property type="evidence" value="ECO:0007669"/>
    <property type="project" value="InterPro"/>
</dbReference>
<reference evidence="2" key="1">
    <citation type="journal article" date="2023" name="Nat. Commun.">
        <title>Diploid and tetraploid genomes of Acorus and the evolution of monocots.</title>
        <authorList>
            <person name="Ma L."/>
            <person name="Liu K.W."/>
            <person name="Li Z."/>
            <person name="Hsiao Y.Y."/>
            <person name="Qi Y."/>
            <person name="Fu T."/>
            <person name="Tang G.D."/>
            <person name="Zhang D."/>
            <person name="Sun W.H."/>
            <person name="Liu D.K."/>
            <person name="Li Y."/>
            <person name="Chen G.Z."/>
            <person name="Liu X.D."/>
            <person name="Liao X.Y."/>
            <person name="Jiang Y.T."/>
            <person name="Yu X."/>
            <person name="Hao Y."/>
            <person name="Huang J."/>
            <person name="Zhao X.W."/>
            <person name="Ke S."/>
            <person name="Chen Y.Y."/>
            <person name="Wu W.L."/>
            <person name="Hsu J.L."/>
            <person name="Lin Y.F."/>
            <person name="Huang M.D."/>
            <person name="Li C.Y."/>
            <person name="Huang L."/>
            <person name="Wang Z.W."/>
            <person name="Zhao X."/>
            <person name="Zhong W.Y."/>
            <person name="Peng D.H."/>
            <person name="Ahmad S."/>
            <person name="Lan S."/>
            <person name="Zhang J.S."/>
            <person name="Tsai W.C."/>
            <person name="Van de Peer Y."/>
            <person name="Liu Z.J."/>
        </authorList>
    </citation>
    <scope>NUCLEOTIDE SEQUENCE</scope>
    <source>
        <strain evidence="2">SCP</strain>
    </source>
</reference>
<dbReference type="EMBL" id="JAUJYN010000003">
    <property type="protein sequence ID" value="KAK1275148.1"/>
    <property type="molecule type" value="Genomic_DNA"/>
</dbReference>
<dbReference type="PANTHER" id="PTHR11802:SF29">
    <property type="entry name" value="SERINE CARBOXYPEPTIDASE-LIKE 19"/>
    <property type="match status" value="1"/>
</dbReference>
<organism evidence="2 3">
    <name type="scientific">Acorus gramineus</name>
    <name type="common">Dwarf sweet flag</name>
    <dbReference type="NCBI Taxonomy" id="55184"/>
    <lineage>
        <taxon>Eukaryota</taxon>
        <taxon>Viridiplantae</taxon>
        <taxon>Streptophyta</taxon>
        <taxon>Embryophyta</taxon>
        <taxon>Tracheophyta</taxon>
        <taxon>Spermatophyta</taxon>
        <taxon>Magnoliopsida</taxon>
        <taxon>Liliopsida</taxon>
        <taxon>Acoraceae</taxon>
        <taxon>Acorus</taxon>
    </lineage>
</organism>
<comment type="similarity">
    <text evidence="1">Belongs to the peptidase S10 family.</text>
</comment>
<comment type="caution">
    <text evidence="2">The sequence shown here is derived from an EMBL/GenBank/DDBJ whole genome shotgun (WGS) entry which is preliminary data.</text>
</comment>
<dbReference type="AlphaFoldDB" id="A0AAV9BFB2"/>
<gene>
    <name evidence="2" type="ORF">QJS04_geneDACA016021</name>
</gene>
<proteinExistence type="inferred from homology"/>
<dbReference type="GO" id="GO:0016747">
    <property type="term" value="F:acyltransferase activity, transferring groups other than amino-acyl groups"/>
    <property type="evidence" value="ECO:0007669"/>
    <property type="project" value="TreeGrafter"/>
</dbReference>
<dbReference type="Pfam" id="PF00450">
    <property type="entry name" value="Peptidase_S10"/>
    <property type="match status" value="1"/>
</dbReference>
<dbReference type="GO" id="GO:0006508">
    <property type="term" value="P:proteolysis"/>
    <property type="evidence" value="ECO:0007669"/>
    <property type="project" value="InterPro"/>
</dbReference>
<evidence type="ECO:0000313" key="3">
    <source>
        <dbReference type="Proteomes" id="UP001179952"/>
    </source>
</evidence>
<protein>
    <submittedName>
        <fullName evidence="2">Serine carboxypeptidase-like 17</fullName>
    </submittedName>
</protein>
<dbReference type="PANTHER" id="PTHR11802">
    <property type="entry name" value="SERINE PROTEASE FAMILY S10 SERINE CARBOXYPEPTIDASE"/>
    <property type="match status" value="1"/>
</dbReference>
<dbReference type="Gene3D" id="3.40.50.1820">
    <property type="entry name" value="alpha/beta hydrolase"/>
    <property type="match status" value="1"/>
</dbReference>
<dbReference type="Proteomes" id="UP001179952">
    <property type="component" value="Unassembled WGS sequence"/>
</dbReference>
<dbReference type="InterPro" id="IPR029058">
    <property type="entry name" value="AB_hydrolase_fold"/>
</dbReference>
<sequence length="131" mass="15199">MGLISEELYEVMQGTVDEWIRCYDDIPYAKDIPSSLPYHVSLTNRGYRALVYSGDHDLVVPHVGTQEWIKTLNFSIVDDWRPWSVDGQVAGFTRSYANNFTFTLGGGHTSSEYRPKECYNMFKRWIDHKPL</sequence>
<keyword evidence="2" id="KW-0121">Carboxypeptidase</keyword>
<keyword evidence="3" id="KW-1185">Reference proteome</keyword>
<dbReference type="GO" id="GO:0019748">
    <property type="term" value="P:secondary metabolic process"/>
    <property type="evidence" value="ECO:0007669"/>
    <property type="project" value="TreeGrafter"/>
</dbReference>
<dbReference type="SUPFAM" id="SSF53474">
    <property type="entry name" value="alpha/beta-Hydrolases"/>
    <property type="match status" value="1"/>
</dbReference>
<keyword evidence="2" id="KW-0378">Hydrolase</keyword>
<evidence type="ECO:0000313" key="2">
    <source>
        <dbReference type="EMBL" id="KAK1275148.1"/>
    </source>
</evidence>